<dbReference type="Proteomes" id="UP000192907">
    <property type="component" value="Unassembled WGS sequence"/>
</dbReference>
<dbReference type="Gene3D" id="3.40.50.1820">
    <property type="entry name" value="alpha/beta hydrolase"/>
    <property type="match status" value="1"/>
</dbReference>
<sequence length="245" mass="28056">MQRLQMEYLDCNTQSLFTIIEKPATKAKGMILLVNPAPHEQNRVAFFYRQMSLYMSRLGWLVCRFDFSGTGDSSGSLETRSWTDWSQELSEILRYINDRYQPENLQVFGCRLGANLVLALNHMESNIDQVIAIDPLPSSEQYLKELQDIQSAMLSHPFDAPFGSSLSHDFFGFRYSDSLLREIETHSPDNRDLKPIICHSYGEGLPSSMPLDEEFLWTSYGHLKLQFLAQTILAKAAKWIEGGRS</sequence>
<name>A0A1Y6BIF8_9BACT</name>
<reference evidence="3" key="1">
    <citation type="submission" date="2017-04" db="EMBL/GenBank/DDBJ databases">
        <authorList>
            <person name="Varghese N."/>
            <person name="Submissions S."/>
        </authorList>
    </citation>
    <scope>NUCLEOTIDE SEQUENCE [LARGE SCALE GENOMIC DNA]</scope>
    <source>
        <strain evidence="3">RKEM611</strain>
    </source>
</reference>
<dbReference type="AlphaFoldDB" id="A0A1Y6BIF8"/>
<dbReference type="RefSeq" id="WP_132317271.1">
    <property type="nucleotide sequence ID" value="NZ_FWZT01000005.1"/>
</dbReference>
<keyword evidence="3" id="KW-1185">Reference proteome</keyword>
<protein>
    <recommendedName>
        <fullName evidence="1">Serine aminopeptidase S33 domain-containing protein</fullName>
    </recommendedName>
</protein>
<dbReference type="STRING" id="1513793.SAMN06296036_105220"/>
<evidence type="ECO:0000313" key="3">
    <source>
        <dbReference type="Proteomes" id="UP000192907"/>
    </source>
</evidence>
<dbReference type="InterPro" id="IPR022742">
    <property type="entry name" value="Hydrolase_4"/>
</dbReference>
<feature type="domain" description="Serine aminopeptidase S33" evidence="1">
    <location>
        <begin position="47"/>
        <end position="149"/>
    </location>
</feature>
<dbReference type="InterPro" id="IPR029058">
    <property type="entry name" value="AB_hydrolase_fold"/>
</dbReference>
<evidence type="ECO:0000259" key="1">
    <source>
        <dbReference type="Pfam" id="PF12146"/>
    </source>
</evidence>
<accession>A0A1Y6BIF8</accession>
<dbReference type="Pfam" id="PF12146">
    <property type="entry name" value="Hydrolase_4"/>
    <property type="match status" value="1"/>
</dbReference>
<gene>
    <name evidence="2" type="ORF">SAMN06296036_105220</name>
</gene>
<evidence type="ECO:0000313" key="2">
    <source>
        <dbReference type="EMBL" id="SMF13213.1"/>
    </source>
</evidence>
<dbReference type="EMBL" id="FWZT01000005">
    <property type="protein sequence ID" value="SMF13213.1"/>
    <property type="molecule type" value="Genomic_DNA"/>
</dbReference>
<organism evidence="2 3">
    <name type="scientific">Pseudobacteriovorax antillogorgiicola</name>
    <dbReference type="NCBI Taxonomy" id="1513793"/>
    <lineage>
        <taxon>Bacteria</taxon>
        <taxon>Pseudomonadati</taxon>
        <taxon>Bdellovibrionota</taxon>
        <taxon>Oligoflexia</taxon>
        <taxon>Oligoflexales</taxon>
        <taxon>Pseudobacteriovoracaceae</taxon>
        <taxon>Pseudobacteriovorax</taxon>
    </lineage>
</organism>
<dbReference type="SUPFAM" id="SSF53474">
    <property type="entry name" value="alpha/beta-Hydrolases"/>
    <property type="match status" value="1"/>
</dbReference>
<dbReference type="OrthoDB" id="249225at2"/>
<proteinExistence type="predicted"/>